<feature type="domain" description="IclR-ED" evidence="6">
    <location>
        <begin position="106"/>
        <end position="287"/>
    </location>
</feature>
<dbReference type="Pfam" id="PF01614">
    <property type="entry name" value="IclR_C"/>
    <property type="match status" value="1"/>
</dbReference>
<organism evidence="7 8">
    <name type="scientific">Enhydrobacter aerosaccus</name>
    <dbReference type="NCBI Taxonomy" id="225324"/>
    <lineage>
        <taxon>Bacteria</taxon>
        <taxon>Pseudomonadati</taxon>
        <taxon>Pseudomonadota</taxon>
        <taxon>Alphaproteobacteria</taxon>
        <taxon>Hyphomicrobiales</taxon>
        <taxon>Enhydrobacter</taxon>
    </lineage>
</organism>
<evidence type="ECO:0000259" key="5">
    <source>
        <dbReference type="PROSITE" id="PS51077"/>
    </source>
</evidence>
<keyword evidence="2" id="KW-0238">DNA-binding</keyword>
<keyword evidence="3" id="KW-0804">Transcription</keyword>
<evidence type="ECO:0000313" key="8">
    <source>
        <dbReference type="Proteomes" id="UP000190092"/>
    </source>
</evidence>
<feature type="compositionally biased region" description="Low complexity" evidence="4">
    <location>
        <begin position="30"/>
        <end position="40"/>
    </location>
</feature>
<keyword evidence="8" id="KW-1185">Reference proteome</keyword>
<sequence length="291" mass="31253">MDREPASSTRTLQAKDLEGEPTSARRRRPAATGRTTGTPGKPVGAIVAAASVLRALHASERPLNASEVARAAGLHRGTAYNILRTLQAEGFVGYDEATRSYSMSLRILEFAYGVLQRSGLMDLARPLMHALSDAHGVSVYLSKVLGRSSLLLLDWVGTAFRNDLYVMVGRQYPGPAGASGVIMAAFGNSTEPELKALLAQVRWYRKPSFPEFVARVKDAKQSGFAVDRGTMFQGITQVSVPVLSPSWEPLLILTAAGHSYDLGDDALGPLSRAMQSAAGRLSESVRLLRLA</sequence>
<dbReference type="InterPro" id="IPR036388">
    <property type="entry name" value="WH-like_DNA-bd_sf"/>
</dbReference>
<dbReference type="EMBL" id="FUWJ01000001">
    <property type="protein sequence ID" value="SJZ31459.1"/>
    <property type="molecule type" value="Genomic_DNA"/>
</dbReference>
<evidence type="ECO:0000313" key="7">
    <source>
        <dbReference type="EMBL" id="SJZ31459.1"/>
    </source>
</evidence>
<dbReference type="Proteomes" id="UP000190092">
    <property type="component" value="Unassembled WGS sequence"/>
</dbReference>
<dbReference type="InterPro" id="IPR050707">
    <property type="entry name" value="HTH_MetabolicPath_Reg"/>
</dbReference>
<name>A0A1T4JMN8_9HYPH</name>
<dbReference type="RefSeq" id="WP_085931969.1">
    <property type="nucleotide sequence ID" value="NZ_FUWJ01000001.1"/>
</dbReference>
<feature type="compositionally biased region" description="Polar residues" evidence="4">
    <location>
        <begin position="1"/>
        <end position="12"/>
    </location>
</feature>
<dbReference type="InterPro" id="IPR029016">
    <property type="entry name" value="GAF-like_dom_sf"/>
</dbReference>
<dbReference type="GO" id="GO:0003677">
    <property type="term" value="F:DNA binding"/>
    <property type="evidence" value="ECO:0007669"/>
    <property type="project" value="UniProtKB-KW"/>
</dbReference>
<dbReference type="OrthoDB" id="9807558at2"/>
<dbReference type="Pfam" id="PF09339">
    <property type="entry name" value="HTH_IclR"/>
    <property type="match status" value="1"/>
</dbReference>
<dbReference type="PANTHER" id="PTHR30136">
    <property type="entry name" value="HELIX-TURN-HELIX TRANSCRIPTIONAL REGULATOR, ICLR FAMILY"/>
    <property type="match status" value="1"/>
</dbReference>
<dbReference type="STRING" id="225324.SAMN02745126_00194"/>
<dbReference type="AlphaFoldDB" id="A0A1T4JMN8"/>
<evidence type="ECO:0000259" key="6">
    <source>
        <dbReference type="PROSITE" id="PS51078"/>
    </source>
</evidence>
<dbReference type="PROSITE" id="PS51077">
    <property type="entry name" value="HTH_ICLR"/>
    <property type="match status" value="1"/>
</dbReference>
<dbReference type="GO" id="GO:0003700">
    <property type="term" value="F:DNA-binding transcription factor activity"/>
    <property type="evidence" value="ECO:0007669"/>
    <property type="project" value="TreeGrafter"/>
</dbReference>
<dbReference type="PROSITE" id="PS51078">
    <property type="entry name" value="ICLR_ED"/>
    <property type="match status" value="1"/>
</dbReference>
<evidence type="ECO:0000256" key="2">
    <source>
        <dbReference type="ARBA" id="ARBA00023125"/>
    </source>
</evidence>
<dbReference type="InterPro" id="IPR036390">
    <property type="entry name" value="WH_DNA-bd_sf"/>
</dbReference>
<dbReference type="Gene3D" id="3.30.450.40">
    <property type="match status" value="1"/>
</dbReference>
<keyword evidence="1" id="KW-0805">Transcription regulation</keyword>
<dbReference type="FunFam" id="1.10.10.10:FF:000056">
    <property type="entry name" value="IclR family transcriptional regulator"/>
    <property type="match status" value="1"/>
</dbReference>
<accession>A0A1T4JMN8</accession>
<proteinExistence type="predicted"/>
<reference evidence="8" key="1">
    <citation type="submission" date="2017-02" db="EMBL/GenBank/DDBJ databases">
        <authorList>
            <person name="Varghese N."/>
            <person name="Submissions S."/>
        </authorList>
    </citation>
    <scope>NUCLEOTIDE SEQUENCE [LARGE SCALE GENOMIC DNA]</scope>
    <source>
        <strain evidence="8">ATCC 27094</strain>
    </source>
</reference>
<feature type="region of interest" description="Disordered" evidence="4">
    <location>
        <begin position="1"/>
        <end position="42"/>
    </location>
</feature>
<dbReference type="PANTHER" id="PTHR30136:SF24">
    <property type="entry name" value="HTH-TYPE TRANSCRIPTIONAL REPRESSOR ALLR"/>
    <property type="match status" value="1"/>
</dbReference>
<dbReference type="GO" id="GO:0045892">
    <property type="term" value="P:negative regulation of DNA-templated transcription"/>
    <property type="evidence" value="ECO:0007669"/>
    <property type="project" value="TreeGrafter"/>
</dbReference>
<evidence type="ECO:0000256" key="3">
    <source>
        <dbReference type="ARBA" id="ARBA00023163"/>
    </source>
</evidence>
<dbReference type="Gene3D" id="1.10.10.10">
    <property type="entry name" value="Winged helix-like DNA-binding domain superfamily/Winged helix DNA-binding domain"/>
    <property type="match status" value="1"/>
</dbReference>
<protein>
    <submittedName>
        <fullName evidence="7">Transcriptional regulator, IclR family</fullName>
    </submittedName>
</protein>
<dbReference type="SUPFAM" id="SSF55781">
    <property type="entry name" value="GAF domain-like"/>
    <property type="match status" value="1"/>
</dbReference>
<dbReference type="SUPFAM" id="SSF46785">
    <property type="entry name" value="Winged helix' DNA-binding domain"/>
    <property type="match status" value="1"/>
</dbReference>
<dbReference type="SMART" id="SM00346">
    <property type="entry name" value="HTH_ICLR"/>
    <property type="match status" value="1"/>
</dbReference>
<feature type="domain" description="HTH iclR-type" evidence="5">
    <location>
        <begin position="43"/>
        <end position="105"/>
    </location>
</feature>
<evidence type="ECO:0000256" key="1">
    <source>
        <dbReference type="ARBA" id="ARBA00023015"/>
    </source>
</evidence>
<evidence type="ECO:0000256" key="4">
    <source>
        <dbReference type="SAM" id="MobiDB-lite"/>
    </source>
</evidence>
<dbReference type="InterPro" id="IPR014757">
    <property type="entry name" value="Tscrpt_reg_IclR_C"/>
</dbReference>
<dbReference type="InterPro" id="IPR005471">
    <property type="entry name" value="Tscrpt_reg_IclR_N"/>
</dbReference>
<gene>
    <name evidence="7" type="ORF">SAMN02745126_00194</name>
</gene>